<evidence type="ECO:0000313" key="4">
    <source>
        <dbReference type="Proteomes" id="UP000268059"/>
    </source>
</evidence>
<dbReference type="PROSITE" id="PS50883">
    <property type="entry name" value="EAL"/>
    <property type="match status" value="1"/>
</dbReference>
<dbReference type="Proteomes" id="UP000268059">
    <property type="component" value="Chromosome"/>
</dbReference>
<evidence type="ECO:0000313" key="3">
    <source>
        <dbReference type="EMBL" id="BBH26756.1"/>
    </source>
</evidence>
<dbReference type="SUPFAM" id="SSF55073">
    <property type="entry name" value="Nucleotide cyclase"/>
    <property type="match status" value="1"/>
</dbReference>
<reference evidence="3 4" key="1">
    <citation type="submission" date="2018-11" db="EMBL/GenBank/DDBJ databases">
        <title>Novel Erysipelotrichaceae bacterium isolated from small intestine of a swine.</title>
        <authorList>
            <person name="Kim J.S."/>
            <person name="Choe H."/>
            <person name="Lee Y.R."/>
            <person name="Kim K.M."/>
            <person name="Park D.S."/>
        </authorList>
    </citation>
    <scope>NUCLEOTIDE SEQUENCE [LARGE SCALE GENOMIC DNA]</scope>
    <source>
        <strain evidence="3 4">SG0102</strain>
    </source>
</reference>
<keyword evidence="4" id="KW-1185">Reference proteome</keyword>
<dbReference type="PANTHER" id="PTHR33121">
    <property type="entry name" value="CYCLIC DI-GMP PHOSPHODIESTERASE PDEF"/>
    <property type="match status" value="1"/>
</dbReference>
<evidence type="ECO:0000259" key="1">
    <source>
        <dbReference type="PROSITE" id="PS50883"/>
    </source>
</evidence>
<dbReference type="InterPro" id="IPR035919">
    <property type="entry name" value="EAL_sf"/>
</dbReference>
<sequence length="540" mass="62766">MKEMYDSLTGVYDTQGYYNKVENSHPGLVTICVDISGMKNINMTYGYTTGDHVLKRTAHILTRVFDHAIIGRFNDDAFFIRTNEAGLLEKVEKSVRYSKYYKGDISVSLKIGIYLGEAGENAHLACDRARMALGTIKNDFSKYYQYYNQKMSENYENRRYIIEHFEDAIFNKYIKVYYQPIMYAMSNSVASLEALARWDDPIKGFLSPGDFIDVLESVNLCYQLDLYILEQVCIDMKEYLKQGKEIVSTSINLSPNDFLNIDMVAAVKEVVDYHGIDHHHFIIEITESAFIKDPKTLKKAVDGFHNEGFQVWMDDFGSGYSSLNILKEYNFDLIKIDMGFLRHLEDYPKGKLIIKHMVELARDLNINTLVEGVEISYHVMYLRGIGCDLLQGFYFSKPIPLGDQLHTLLAEHVDVNDAYYNDIDKAFYHLDHTTMPIELRKEIEQIAYSLIEYQPGMIHFIKGNHTYLDFLEAHDLYNSQEYRLPTTKGFEEAIQTAIASKQWVFYEESSSHYEFSKGWIYPIRKKPHSNIWALMLIMNR</sequence>
<dbReference type="InterPro" id="IPR050706">
    <property type="entry name" value="Cyclic-di-GMP_PDE-like"/>
</dbReference>
<dbReference type="OrthoDB" id="9805474at2"/>
<accession>A0A3G9J7X7</accession>
<gene>
    <name evidence="3" type="ORF">SG0102_16900</name>
</gene>
<dbReference type="KEGG" id="ebm:SG0102_16900"/>
<dbReference type="PANTHER" id="PTHR33121:SF79">
    <property type="entry name" value="CYCLIC DI-GMP PHOSPHODIESTERASE PDED-RELATED"/>
    <property type="match status" value="1"/>
</dbReference>
<dbReference type="Pfam" id="PF00563">
    <property type="entry name" value="EAL"/>
    <property type="match status" value="1"/>
</dbReference>
<dbReference type="InterPro" id="IPR029787">
    <property type="entry name" value="Nucleotide_cyclase"/>
</dbReference>
<feature type="domain" description="EAL" evidence="1">
    <location>
        <begin position="158"/>
        <end position="412"/>
    </location>
</feature>
<dbReference type="CDD" id="cd01948">
    <property type="entry name" value="EAL"/>
    <property type="match status" value="1"/>
</dbReference>
<dbReference type="SUPFAM" id="SSF141868">
    <property type="entry name" value="EAL domain-like"/>
    <property type="match status" value="1"/>
</dbReference>
<evidence type="ECO:0000259" key="2">
    <source>
        <dbReference type="PROSITE" id="PS50887"/>
    </source>
</evidence>
<dbReference type="GO" id="GO:0071111">
    <property type="term" value="F:cyclic-guanylate-specific phosphodiesterase activity"/>
    <property type="evidence" value="ECO:0007669"/>
    <property type="project" value="InterPro"/>
</dbReference>
<protein>
    <recommendedName>
        <fullName evidence="5">GGDEF domain-containing protein</fullName>
    </recommendedName>
</protein>
<proteinExistence type="predicted"/>
<organism evidence="3 4">
    <name type="scientific">Intestinibaculum porci</name>
    <dbReference type="NCBI Taxonomy" id="2487118"/>
    <lineage>
        <taxon>Bacteria</taxon>
        <taxon>Bacillati</taxon>
        <taxon>Bacillota</taxon>
        <taxon>Erysipelotrichia</taxon>
        <taxon>Erysipelotrichales</taxon>
        <taxon>Erysipelotrichaceae</taxon>
        <taxon>Intestinibaculum</taxon>
    </lineage>
</organism>
<dbReference type="InterPro" id="IPR043128">
    <property type="entry name" value="Rev_trsase/Diguanyl_cyclase"/>
</dbReference>
<evidence type="ECO:0008006" key="5">
    <source>
        <dbReference type="Google" id="ProtNLM"/>
    </source>
</evidence>
<dbReference type="InterPro" id="IPR000160">
    <property type="entry name" value="GGDEF_dom"/>
</dbReference>
<dbReference type="PROSITE" id="PS50887">
    <property type="entry name" value="GGDEF"/>
    <property type="match status" value="1"/>
</dbReference>
<dbReference type="Gene3D" id="3.30.70.270">
    <property type="match status" value="1"/>
</dbReference>
<dbReference type="AlphaFoldDB" id="A0A3G9J7X7"/>
<dbReference type="SMART" id="SM00267">
    <property type="entry name" value="GGDEF"/>
    <property type="match status" value="1"/>
</dbReference>
<dbReference type="Pfam" id="PF00990">
    <property type="entry name" value="GGDEF"/>
    <property type="match status" value="1"/>
</dbReference>
<dbReference type="Gene3D" id="3.20.20.450">
    <property type="entry name" value="EAL domain"/>
    <property type="match status" value="1"/>
</dbReference>
<dbReference type="InterPro" id="IPR001633">
    <property type="entry name" value="EAL_dom"/>
</dbReference>
<dbReference type="InParanoid" id="A0A3G9J7X7"/>
<name>A0A3G9J7X7_9FIRM</name>
<dbReference type="RefSeq" id="WP_125119583.1">
    <property type="nucleotide sequence ID" value="NZ_AP019309.1"/>
</dbReference>
<dbReference type="EMBL" id="AP019309">
    <property type="protein sequence ID" value="BBH26756.1"/>
    <property type="molecule type" value="Genomic_DNA"/>
</dbReference>
<feature type="domain" description="GGDEF" evidence="2">
    <location>
        <begin position="26"/>
        <end position="149"/>
    </location>
</feature>
<dbReference type="SMART" id="SM00052">
    <property type="entry name" value="EAL"/>
    <property type="match status" value="1"/>
</dbReference>